<dbReference type="PANTHER" id="PTHR12773">
    <property type="entry name" value="UPF0315 PROTEIN-RELATED"/>
    <property type="match status" value="1"/>
</dbReference>
<gene>
    <name evidence="1" type="ORF">EGYM00392_LOCUS13862</name>
</gene>
<protein>
    <recommendedName>
        <fullName evidence="2">Multifunctional methyltransferase subunit TRM112-like protein</fullName>
    </recommendedName>
</protein>
<organism evidence="1">
    <name type="scientific">Eutreptiella gymnastica</name>
    <dbReference type="NCBI Taxonomy" id="73025"/>
    <lineage>
        <taxon>Eukaryota</taxon>
        <taxon>Discoba</taxon>
        <taxon>Euglenozoa</taxon>
        <taxon>Euglenida</taxon>
        <taxon>Spirocuta</taxon>
        <taxon>Euglenophyceae</taxon>
        <taxon>Eutreptiales</taxon>
        <taxon>Eutreptiaceae</taxon>
        <taxon>Eutreptiella</taxon>
    </lineage>
</organism>
<proteinExistence type="predicted"/>
<dbReference type="InterPro" id="IPR039127">
    <property type="entry name" value="Trm112"/>
</dbReference>
<dbReference type="GO" id="GO:0046982">
    <property type="term" value="F:protein heterodimerization activity"/>
    <property type="evidence" value="ECO:0007669"/>
    <property type="project" value="InterPro"/>
</dbReference>
<dbReference type="AlphaFoldDB" id="A0A7S1I6R3"/>
<evidence type="ECO:0008006" key="2">
    <source>
        <dbReference type="Google" id="ProtNLM"/>
    </source>
</evidence>
<dbReference type="Gene3D" id="2.20.25.10">
    <property type="match status" value="1"/>
</dbReference>
<dbReference type="GO" id="GO:0070476">
    <property type="term" value="P:rRNA (guanine-N7)-methylation"/>
    <property type="evidence" value="ECO:0007669"/>
    <property type="project" value="TreeGrafter"/>
</dbReference>
<evidence type="ECO:0000313" key="1">
    <source>
        <dbReference type="EMBL" id="CAD9002778.1"/>
    </source>
</evidence>
<dbReference type="GO" id="GO:0030488">
    <property type="term" value="P:tRNA methylation"/>
    <property type="evidence" value="ECO:0007669"/>
    <property type="project" value="TreeGrafter"/>
</dbReference>
<accession>A0A7S1I6R3</accession>
<name>A0A7S1I6R3_9EUGL</name>
<dbReference type="EMBL" id="HBGA01037957">
    <property type="protein sequence ID" value="CAD9002778.1"/>
    <property type="molecule type" value="Transcribed_RNA"/>
</dbReference>
<reference evidence="1" key="1">
    <citation type="submission" date="2021-01" db="EMBL/GenBank/DDBJ databases">
        <authorList>
            <person name="Corre E."/>
            <person name="Pelletier E."/>
            <person name="Niang G."/>
            <person name="Scheremetjew M."/>
            <person name="Finn R."/>
            <person name="Kale V."/>
            <person name="Holt S."/>
            <person name="Cochrane G."/>
            <person name="Meng A."/>
            <person name="Brown T."/>
            <person name="Cohen L."/>
        </authorList>
    </citation>
    <scope>NUCLEOTIDE SEQUENCE</scope>
    <source>
        <strain evidence="1">NIES-381</strain>
    </source>
</reference>
<dbReference type="PANTHER" id="PTHR12773:SF0">
    <property type="entry name" value="MULTIFUNCTIONAL METHYLTRANSFERASE SUBUNIT TRM112-LIKE PROTEIN"/>
    <property type="match status" value="1"/>
</dbReference>
<sequence length="127" mass="14406">MRLLTHNLLCGPKGGYPLKLKVDSLEELEAEFDGEYVKRLIGKIEWNGLLSVLNDLHMQGFFKEIQMPADPPPFDCEDEELLKMLHHVLNEIKVIDGQLECPDTHATFTVKDGIPKMIFEDGDVGNK</sequence>